<dbReference type="InterPro" id="IPR042099">
    <property type="entry name" value="ANL_N_sf"/>
</dbReference>
<accession>A0AAV2TNY4</accession>
<dbReference type="InterPro" id="IPR000873">
    <property type="entry name" value="AMP-dep_synth/lig_dom"/>
</dbReference>
<dbReference type="GO" id="GO:0005783">
    <property type="term" value="C:endoplasmic reticulum"/>
    <property type="evidence" value="ECO:0007669"/>
    <property type="project" value="TreeGrafter"/>
</dbReference>
<dbReference type="SUPFAM" id="SSF56801">
    <property type="entry name" value="Acetyl-CoA synthetase-like"/>
    <property type="match status" value="1"/>
</dbReference>
<dbReference type="PROSITE" id="PS00455">
    <property type="entry name" value="AMP_BINDING"/>
    <property type="match status" value="1"/>
</dbReference>
<keyword evidence="1" id="KW-0436">Ligase</keyword>
<dbReference type="EMBL" id="CAXLJL010000467">
    <property type="protein sequence ID" value="CAL5137984.1"/>
    <property type="molecule type" value="Genomic_DNA"/>
</dbReference>
<evidence type="ECO:0000256" key="1">
    <source>
        <dbReference type="ARBA" id="ARBA00022598"/>
    </source>
</evidence>
<evidence type="ECO:0000313" key="5">
    <source>
        <dbReference type="EMBL" id="CAL5137984.1"/>
    </source>
</evidence>
<proteinExistence type="predicted"/>
<keyword evidence="2" id="KW-0276">Fatty acid metabolism</keyword>
<dbReference type="GO" id="GO:0004467">
    <property type="term" value="F:long-chain fatty acid-CoA ligase activity"/>
    <property type="evidence" value="ECO:0007669"/>
    <property type="project" value="UniProtKB-EC"/>
</dbReference>
<evidence type="ECO:0000259" key="4">
    <source>
        <dbReference type="Pfam" id="PF00501"/>
    </source>
</evidence>
<gene>
    <name evidence="5" type="ORF">CDAUBV1_LOCUS12503</name>
</gene>
<dbReference type="Pfam" id="PF00501">
    <property type="entry name" value="AMP-binding"/>
    <property type="match status" value="1"/>
</dbReference>
<dbReference type="EC" id="6.2.1.3" evidence="3"/>
<name>A0AAV2TNY4_CALDB</name>
<comment type="caution">
    <text evidence="5">The sequence shown here is derived from an EMBL/GenBank/DDBJ whole genome shotgun (WGS) entry which is preliminary data.</text>
</comment>
<feature type="domain" description="AMP-dependent synthetase/ligase" evidence="4">
    <location>
        <begin position="178"/>
        <end position="581"/>
    </location>
</feature>
<keyword evidence="2" id="KW-0443">Lipid metabolism</keyword>
<dbReference type="GO" id="GO:0016020">
    <property type="term" value="C:membrane"/>
    <property type="evidence" value="ECO:0007669"/>
    <property type="project" value="TreeGrafter"/>
</dbReference>
<organism evidence="5 6">
    <name type="scientific">Calicophoron daubneyi</name>
    <name type="common">Rumen fluke</name>
    <name type="synonym">Paramphistomum daubneyi</name>
    <dbReference type="NCBI Taxonomy" id="300641"/>
    <lineage>
        <taxon>Eukaryota</taxon>
        <taxon>Metazoa</taxon>
        <taxon>Spiralia</taxon>
        <taxon>Lophotrochozoa</taxon>
        <taxon>Platyhelminthes</taxon>
        <taxon>Trematoda</taxon>
        <taxon>Digenea</taxon>
        <taxon>Plagiorchiida</taxon>
        <taxon>Pronocephalata</taxon>
        <taxon>Paramphistomoidea</taxon>
        <taxon>Paramphistomidae</taxon>
        <taxon>Calicophoron</taxon>
    </lineage>
</organism>
<evidence type="ECO:0000256" key="3">
    <source>
        <dbReference type="ARBA" id="ARBA00026121"/>
    </source>
</evidence>
<sequence>MIERPPSALVVVRPWSLMRQLEKFRGGKRTGPYRRSRKVLDKPGAPILYLKRHKGCVPPSHLQLFFGTSYKGTRCLGRALTQPFARYLVLGMKVESGAGYPRLYRKIHQPNQDEPYASRHLGKQSSVTDSAEGIHVPTIPDRHWDKYSDVKTVHGVFEHGLRISRYLPCLGSRQTIDRTYSWLIYHEVESKIRDFGSALLNVTGFRSGALNFVGIYGRNSPEWIIAMQGCAAYSYVCVPLYDTLGTEAMKHVLQQTKLEVIVCHSIKEATYVLKNFVSAIRVVIVVQYDEECEKLKQKVADHVKLFSFKDFTGLGHAQPREKQPPNPEDLCEICYTSGSTGTPKGVMIAHEQFVDSLKGLVNTVEDKFLCQMTSHLSYLPLAHILEQMVTLAMLLHGSRIAYATTGPTSLLADIAVTKPTLFVGVPRVLSRIRSEYYKKLPKNAWMQKMLERCIVKKNVEQAQGKYNHRSVADSIFFKKFRKVMGGRICAVVSGGAPLSVEVSQFFRAALNAPVLEGYGATETVGLLSFSLPGETTGGIAGAITSGTEVKLADVPEMGLVAKRDNAGEICVRSLRCTRGYYLNEAETKNLYYDDGWMRMGDIGQWTSSGALKVVDRCKNMFKLSQGEYVAAEKVEGVYQNCNLVSFVVVDGNSNNCYAVTLVAPDFGELRKQLAGSSLKKIIGKHSPASQRPTYAEMSNEQLCEDLDVRRYVLSVMNAIAKENDLRGFEMAKSIHLTPETFSVENGLLTPTLKLARYKVRAHFKETIQRLYVEGELQV</sequence>
<evidence type="ECO:0000256" key="2">
    <source>
        <dbReference type="ARBA" id="ARBA00022832"/>
    </source>
</evidence>
<evidence type="ECO:0000313" key="6">
    <source>
        <dbReference type="Proteomes" id="UP001497525"/>
    </source>
</evidence>
<dbReference type="Proteomes" id="UP001497525">
    <property type="component" value="Unassembled WGS sequence"/>
</dbReference>
<dbReference type="PANTHER" id="PTHR43272:SF107">
    <property type="entry name" value="LONG-CHAIN-FATTY-ACID--COA LIGASE 5"/>
    <property type="match status" value="1"/>
</dbReference>
<dbReference type="AlphaFoldDB" id="A0AAV2TNY4"/>
<dbReference type="InterPro" id="IPR020845">
    <property type="entry name" value="AMP-binding_CS"/>
</dbReference>
<dbReference type="Gene3D" id="3.40.50.12780">
    <property type="entry name" value="N-terminal domain of ligase-like"/>
    <property type="match status" value="1"/>
</dbReference>
<dbReference type="PANTHER" id="PTHR43272">
    <property type="entry name" value="LONG-CHAIN-FATTY-ACID--COA LIGASE"/>
    <property type="match status" value="1"/>
</dbReference>
<protein>
    <recommendedName>
        <fullName evidence="3">long-chain-fatty-acid--CoA ligase</fullName>
        <ecNumber evidence="3">6.2.1.3</ecNumber>
    </recommendedName>
</protein>
<reference evidence="5" key="1">
    <citation type="submission" date="2024-06" db="EMBL/GenBank/DDBJ databases">
        <authorList>
            <person name="Liu X."/>
            <person name="Lenzi L."/>
            <person name="Haldenby T S."/>
            <person name="Uol C."/>
        </authorList>
    </citation>
    <scope>NUCLEOTIDE SEQUENCE</scope>
</reference>